<keyword evidence="2" id="KW-1185">Reference proteome</keyword>
<proteinExistence type="predicted"/>
<reference evidence="1 2" key="1">
    <citation type="journal article" date="2019" name="Int. J. Syst. Evol. Microbiol.">
        <title>The Global Catalogue of Microorganisms (GCM) 10K type strain sequencing project: providing services to taxonomists for standard genome sequencing and annotation.</title>
        <authorList>
            <consortium name="The Broad Institute Genomics Platform"/>
            <consortium name="The Broad Institute Genome Sequencing Center for Infectious Disease"/>
            <person name="Wu L."/>
            <person name="Ma J."/>
        </authorList>
    </citation>
    <scope>NUCLEOTIDE SEQUENCE [LARGE SCALE GENOMIC DNA]</scope>
    <source>
        <strain evidence="1 2">JCM 13008</strain>
    </source>
</reference>
<accession>A0ABN1U2Y2</accession>
<sequence length="247" mass="25168">MSSRFLGVSGGLVAALWLVLPAGAHPLSHEVSVGGSTVGGSHLFYASDVNGVAFAVNNGTTTTPLSCGDVNLEGVANSGLDVDPFLEIKPVSRLNTPDGFDGSERKNCVGPFNLALTVVQINDWEVHATGPATTAGTDLLPAYLSGPNNGPLYAHVYATPGGPSGTSCNFFVEGYADGTFNEATQTLNIDETGFSGDLTIVSAPGSCLGLATVGSRVNAVSSFEIGDDDVANVKGNITSNHPILLSP</sequence>
<gene>
    <name evidence="1" type="ORF">GCM10009668_36470</name>
</gene>
<evidence type="ECO:0000313" key="2">
    <source>
        <dbReference type="Proteomes" id="UP001501581"/>
    </source>
</evidence>
<evidence type="ECO:0000313" key="1">
    <source>
        <dbReference type="EMBL" id="GAA1111750.1"/>
    </source>
</evidence>
<evidence type="ECO:0008006" key="3">
    <source>
        <dbReference type="Google" id="ProtNLM"/>
    </source>
</evidence>
<dbReference type="Proteomes" id="UP001501581">
    <property type="component" value="Unassembled WGS sequence"/>
</dbReference>
<dbReference type="EMBL" id="BAAALG010000013">
    <property type="protein sequence ID" value="GAA1111750.1"/>
    <property type="molecule type" value="Genomic_DNA"/>
</dbReference>
<protein>
    <recommendedName>
        <fullName evidence="3">Secreted protein</fullName>
    </recommendedName>
</protein>
<organism evidence="1 2">
    <name type="scientific">Nocardioides dubius</name>
    <dbReference type="NCBI Taxonomy" id="317019"/>
    <lineage>
        <taxon>Bacteria</taxon>
        <taxon>Bacillati</taxon>
        <taxon>Actinomycetota</taxon>
        <taxon>Actinomycetes</taxon>
        <taxon>Propionibacteriales</taxon>
        <taxon>Nocardioidaceae</taxon>
        <taxon>Nocardioides</taxon>
    </lineage>
</organism>
<comment type="caution">
    <text evidence="1">The sequence shown here is derived from an EMBL/GenBank/DDBJ whole genome shotgun (WGS) entry which is preliminary data.</text>
</comment>
<dbReference type="RefSeq" id="WP_343996307.1">
    <property type="nucleotide sequence ID" value="NZ_BAAALG010000013.1"/>
</dbReference>
<name>A0ABN1U2Y2_9ACTN</name>